<evidence type="ECO:0000313" key="2">
    <source>
        <dbReference type="Proteomes" id="UP000006055"/>
    </source>
</evidence>
<evidence type="ECO:0000313" key="1">
    <source>
        <dbReference type="EMBL" id="AFM22759.1"/>
    </source>
</evidence>
<protein>
    <submittedName>
        <fullName evidence="1">Uncharacterized protein</fullName>
    </submittedName>
</protein>
<dbReference type="EMBL" id="CP003360">
    <property type="protein sequence ID" value="AFM22759.1"/>
    <property type="molecule type" value="Genomic_DNA"/>
</dbReference>
<dbReference type="KEGG" id="dti:Desti_0007"/>
<accession>I4BZL8</accession>
<dbReference type="Proteomes" id="UP000006055">
    <property type="component" value="Chromosome"/>
</dbReference>
<sequence length="74" mass="8103">MAVADIQELVGAVPPCRHICPNKSISSAQQGRWALLFLIKGKLFKKSGVISTATHFSDQEMQNPKGIQNEPVLE</sequence>
<dbReference type="STRING" id="706587.Desti_0007"/>
<gene>
    <name evidence="1" type="ordered locus">Desti_0007</name>
</gene>
<name>I4BZL8_DESTA</name>
<dbReference type="AlphaFoldDB" id="I4BZL8"/>
<reference evidence="2" key="1">
    <citation type="submission" date="2012-06" db="EMBL/GenBank/DDBJ databases">
        <title>Complete sequence of chromosome of Desulfomonile tiedjei DSM 6799.</title>
        <authorList>
            <person name="Lucas S."/>
            <person name="Copeland A."/>
            <person name="Lapidus A."/>
            <person name="Glavina del Rio T."/>
            <person name="Dalin E."/>
            <person name="Tice H."/>
            <person name="Bruce D."/>
            <person name="Goodwin L."/>
            <person name="Pitluck S."/>
            <person name="Peters L."/>
            <person name="Ovchinnikova G."/>
            <person name="Zeytun A."/>
            <person name="Lu M."/>
            <person name="Kyrpides N."/>
            <person name="Mavromatis K."/>
            <person name="Ivanova N."/>
            <person name="Brettin T."/>
            <person name="Detter J.C."/>
            <person name="Han C."/>
            <person name="Larimer F."/>
            <person name="Land M."/>
            <person name="Hauser L."/>
            <person name="Markowitz V."/>
            <person name="Cheng J.-F."/>
            <person name="Hugenholtz P."/>
            <person name="Woyke T."/>
            <person name="Wu D."/>
            <person name="Spring S."/>
            <person name="Schroeder M."/>
            <person name="Brambilla E."/>
            <person name="Klenk H.-P."/>
            <person name="Eisen J.A."/>
        </authorList>
    </citation>
    <scope>NUCLEOTIDE SEQUENCE [LARGE SCALE GENOMIC DNA]</scope>
    <source>
        <strain evidence="2">ATCC 49306 / DSM 6799 / DCB-1</strain>
    </source>
</reference>
<organism evidence="1 2">
    <name type="scientific">Desulfomonile tiedjei (strain ATCC 49306 / DSM 6799 / DCB-1)</name>
    <dbReference type="NCBI Taxonomy" id="706587"/>
    <lineage>
        <taxon>Bacteria</taxon>
        <taxon>Pseudomonadati</taxon>
        <taxon>Thermodesulfobacteriota</taxon>
        <taxon>Desulfomonilia</taxon>
        <taxon>Desulfomonilales</taxon>
        <taxon>Desulfomonilaceae</taxon>
        <taxon>Desulfomonile</taxon>
    </lineage>
</organism>
<proteinExistence type="predicted"/>
<dbReference type="HOGENOM" id="CLU_2681761_0_0_7"/>
<keyword evidence="2" id="KW-1185">Reference proteome</keyword>